<dbReference type="CDD" id="cd00177">
    <property type="entry name" value="START"/>
    <property type="match status" value="1"/>
</dbReference>
<evidence type="ECO:0000256" key="1">
    <source>
        <dbReference type="SAM" id="MobiDB-lite"/>
    </source>
</evidence>
<feature type="compositionally biased region" description="Low complexity" evidence="1">
    <location>
        <begin position="248"/>
        <end position="273"/>
    </location>
</feature>
<proteinExistence type="predicted"/>
<feature type="chain" id="PRO_5035584526" description="START domain-containing protein" evidence="2">
    <location>
        <begin position="33"/>
        <end position="673"/>
    </location>
</feature>
<dbReference type="EMBL" id="HBIO01003490">
    <property type="protein sequence ID" value="CAE0457551.1"/>
    <property type="molecule type" value="Transcribed_RNA"/>
</dbReference>
<evidence type="ECO:0000313" key="4">
    <source>
        <dbReference type="EMBL" id="CAE0457550.1"/>
    </source>
</evidence>
<dbReference type="PROSITE" id="PS50848">
    <property type="entry name" value="START"/>
    <property type="match status" value="1"/>
</dbReference>
<evidence type="ECO:0000313" key="5">
    <source>
        <dbReference type="EMBL" id="CAE0457551.1"/>
    </source>
</evidence>
<evidence type="ECO:0000256" key="2">
    <source>
        <dbReference type="SAM" id="SignalP"/>
    </source>
</evidence>
<dbReference type="GO" id="GO:0005737">
    <property type="term" value="C:cytoplasm"/>
    <property type="evidence" value="ECO:0007669"/>
    <property type="project" value="UniProtKB-ARBA"/>
</dbReference>
<dbReference type="InterPro" id="IPR023393">
    <property type="entry name" value="START-like_dom_sf"/>
</dbReference>
<dbReference type="GO" id="GO:0008289">
    <property type="term" value="F:lipid binding"/>
    <property type="evidence" value="ECO:0007669"/>
    <property type="project" value="InterPro"/>
</dbReference>
<dbReference type="InterPro" id="IPR051213">
    <property type="entry name" value="START_lipid_transfer"/>
</dbReference>
<feature type="compositionally biased region" description="Low complexity" evidence="1">
    <location>
        <begin position="615"/>
        <end position="631"/>
    </location>
</feature>
<feature type="region of interest" description="Disordered" evidence="1">
    <location>
        <begin position="197"/>
        <end position="286"/>
    </location>
</feature>
<feature type="region of interest" description="Disordered" evidence="1">
    <location>
        <begin position="323"/>
        <end position="347"/>
    </location>
</feature>
<dbReference type="InterPro" id="IPR002913">
    <property type="entry name" value="START_lipid-bd_dom"/>
</dbReference>
<accession>A0A6S8RTV6</accession>
<sequence length="673" mass="74842">MKTFAPSLSPASACSRAIIISAVLLSSSTAEAEFNFNPRVVTAAPLVPNPLSVTPGSISSNISAGVVDPSRSMSMNHDHPHHPNPHMNDLSHLVNNGIRSIWGKAMSTSKAYIHTCNTVTCTAADLSSRGGHVLNTIRKQSRIKLNELQSNLDHGSGSGNISGGNGVMLASTAIKKKRRNNTGFYYGIRDDIFFPDSEGATTEDADDNSVEDETSVSPSDRDSYSGSRSGSTRSHKRERDERMGQQYGGNDNTNSGTSGYRSPSSMSPSSSSSRDGDDVPSTGALSEIMGETLYELREMREDIMGLREEMQYLKEEFKQYKDFKPSDTRSREDDRSMGMEDEGDDYEYPEHQRKLPKQGFMESVKRKREYEAIAQEVEKWSHKLLFEEDGEEFGWKEVKCNKMVRKKFNKDGNTRCYMKWLKDSRGKHATLEENQEYPCIKCYTTFDAPLEEVCEYLSQESHMPEYNDLVVAYRDVEDITPSSKITWSQCPQILFIKPRDFVTYCSHRWRKDGTQIVVSQACDHADTPGNEEESNNKPCRAYALRGANFISRDPTDPDNKTRMAILAHAHAGGGVPAWAMKTAVNAVAPIEPFKLFSRIEKRVEDYCQLNPSQRGAASVNSNSSNHHGPSVQSSRPAGLSQLGYACFWPEGGGHVGHKAPESKADTISVEGDY</sequence>
<dbReference type="PANTHER" id="PTHR19308">
    <property type="entry name" value="PHOSPHATIDYLCHOLINE TRANSFER PROTEIN"/>
    <property type="match status" value="1"/>
</dbReference>
<reference evidence="5" key="1">
    <citation type="submission" date="2021-01" db="EMBL/GenBank/DDBJ databases">
        <authorList>
            <person name="Corre E."/>
            <person name="Pelletier E."/>
            <person name="Niang G."/>
            <person name="Scheremetjew M."/>
            <person name="Finn R."/>
            <person name="Kale V."/>
            <person name="Holt S."/>
            <person name="Cochrane G."/>
            <person name="Meng A."/>
            <person name="Brown T."/>
            <person name="Cohen L."/>
        </authorList>
    </citation>
    <scope>NUCLEOTIDE SEQUENCE</scope>
    <source>
        <strain evidence="5">MM31A-1</strain>
    </source>
</reference>
<feature type="compositionally biased region" description="Basic and acidic residues" evidence="1">
    <location>
        <begin position="323"/>
        <end position="338"/>
    </location>
</feature>
<organism evidence="5">
    <name type="scientific">Chaetoceros debilis</name>
    <dbReference type="NCBI Taxonomy" id="122233"/>
    <lineage>
        <taxon>Eukaryota</taxon>
        <taxon>Sar</taxon>
        <taxon>Stramenopiles</taxon>
        <taxon>Ochrophyta</taxon>
        <taxon>Bacillariophyta</taxon>
        <taxon>Coscinodiscophyceae</taxon>
        <taxon>Chaetocerotophycidae</taxon>
        <taxon>Chaetocerotales</taxon>
        <taxon>Chaetocerotaceae</taxon>
        <taxon>Chaetoceros</taxon>
    </lineage>
</organism>
<dbReference type="SUPFAM" id="SSF55961">
    <property type="entry name" value="Bet v1-like"/>
    <property type="match status" value="1"/>
</dbReference>
<dbReference type="PANTHER" id="PTHR19308:SF56">
    <property type="entry name" value="START DOMAIN-CONTAINING PROTEIN"/>
    <property type="match status" value="1"/>
</dbReference>
<dbReference type="Gene3D" id="3.30.530.20">
    <property type="match status" value="1"/>
</dbReference>
<dbReference type="EMBL" id="HBIO01003489">
    <property type="protein sequence ID" value="CAE0457550.1"/>
    <property type="molecule type" value="Transcribed_RNA"/>
</dbReference>
<dbReference type="Pfam" id="PF01852">
    <property type="entry name" value="START"/>
    <property type="match status" value="1"/>
</dbReference>
<gene>
    <name evidence="4" type="ORF">CDEB00056_LOCUS2391</name>
    <name evidence="5" type="ORF">CDEB00056_LOCUS2392</name>
</gene>
<feature type="signal peptide" evidence="2">
    <location>
        <begin position="1"/>
        <end position="32"/>
    </location>
</feature>
<feature type="region of interest" description="Disordered" evidence="1">
    <location>
        <begin position="613"/>
        <end position="636"/>
    </location>
</feature>
<feature type="compositionally biased region" description="Acidic residues" evidence="1">
    <location>
        <begin position="201"/>
        <end position="214"/>
    </location>
</feature>
<feature type="domain" description="START" evidence="3">
    <location>
        <begin position="391"/>
        <end position="608"/>
    </location>
</feature>
<name>A0A6S8RTV6_9STRA</name>
<dbReference type="AlphaFoldDB" id="A0A6S8RTV6"/>
<evidence type="ECO:0000259" key="3">
    <source>
        <dbReference type="PROSITE" id="PS50848"/>
    </source>
</evidence>
<keyword evidence="2" id="KW-0732">Signal</keyword>
<protein>
    <recommendedName>
        <fullName evidence="3">START domain-containing protein</fullName>
    </recommendedName>
</protein>